<evidence type="ECO:0000313" key="2">
    <source>
        <dbReference type="Proteomes" id="UP000885826"/>
    </source>
</evidence>
<accession>A0A9C9EL57</accession>
<comment type="caution">
    <text evidence="1">The sequence shown here is derived from an EMBL/GenBank/DDBJ whole genome shotgun (WGS) entry which is preliminary data.</text>
</comment>
<dbReference type="EMBL" id="DRIG01000026">
    <property type="protein sequence ID" value="HEC77942.1"/>
    <property type="molecule type" value="Genomic_DNA"/>
</dbReference>
<reference evidence="1" key="1">
    <citation type="journal article" date="2020" name="mSystems">
        <title>Genome- and Community-Level Interaction Insights into Carbon Utilization and Element Cycling Functions of Hydrothermarchaeota in Hydrothermal Sediment.</title>
        <authorList>
            <person name="Zhou Z."/>
            <person name="Liu Y."/>
            <person name="Xu W."/>
            <person name="Pan J."/>
            <person name="Luo Z.H."/>
            <person name="Li M."/>
        </authorList>
    </citation>
    <scope>NUCLEOTIDE SEQUENCE</scope>
    <source>
        <strain evidence="1">HyVt-388</strain>
    </source>
</reference>
<evidence type="ECO:0000313" key="1">
    <source>
        <dbReference type="EMBL" id="HEC77942.1"/>
    </source>
</evidence>
<sequence>MMGIIFILILMNYVYEDADSLIVDNDSLVICGFHQYNIKVMISNAGKLKVRPWSAAADSFGKLELNAPLITIQSSSSIIGSDAGYSGAYSNSHPQGYGPGGGEAGGVSGGGGGGGAYGGNGGAGGDNYPGAGGIAYGSPSDTIIDIGSGGGAGRLSALDGPGGNGGAEIYLRAQNIIIDSSYIEANGQRGYDGSLEAGGGGAGGGVMVWADTTILHNILIAANGGNGGDASFGGGGGGSGGRIKIFYTSLIDTAQCTYTVQGGAPGTGAYGTPEAGENGTIYIDHIVGIKEVVQQPVQLQILTNPIREVLKIKTNNPPVRVDIFDAAGCFVKTFHLNNYIEYIPLDGLEEGVYFIKGNTCNHYSGKFVVLK</sequence>
<organism evidence="1 2">
    <name type="scientific">candidate division WOR-3 bacterium</name>
    <dbReference type="NCBI Taxonomy" id="2052148"/>
    <lineage>
        <taxon>Bacteria</taxon>
        <taxon>Bacteria division WOR-3</taxon>
    </lineage>
</organism>
<evidence type="ECO:0008006" key="3">
    <source>
        <dbReference type="Google" id="ProtNLM"/>
    </source>
</evidence>
<gene>
    <name evidence="1" type="ORF">ENI34_02225</name>
</gene>
<name>A0A9C9EL57_UNCW3</name>
<proteinExistence type="predicted"/>
<protein>
    <recommendedName>
        <fullName evidence="3">T9SS type A sorting domain-containing protein</fullName>
    </recommendedName>
</protein>
<dbReference type="Proteomes" id="UP000885826">
    <property type="component" value="Unassembled WGS sequence"/>
</dbReference>
<dbReference type="AlphaFoldDB" id="A0A9C9EL57"/>